<protein>
    <submittedName>
        <fullName evidence="9">GPI inositol-deacylase</fullName>
    </submittedName>
</protein>
<dbReference type="GO" id="GO:0016020">
    <property type="term" value="C:membrane"/>
    <property type="evidence" value="ECO:0007669"/>
    <property type="project" value="GOC"/>
</dbReference>
<dbReference type="GO" id="GO:0050185">
    <property type="term" value="F:phosphatidylinositol deacylase activity"/>
    <property type="evidence" value="ECO:0007669"/>
    <property type="project" value="TreeGrafter"/>
</dbReference>
<evidence type="ECO:0000313" key="9">
    <source>
        <dbReference type="EMBL" id="KAJ8037678.1"/>
    </source>
</evidence>
<keyword evidence="5 6" id="KW-0472">Membrane</keyword>
<keyword evidence="10" id="KW-1185">Reference proteome</keyword>
<dbReference type="GO" id="GO:0005783">
    <property type="term" value="C:endoplasmic reticulum"/>
    <property type="evidence" value="ECO:0007669"/>
    <property type="project" value="TreeGrafter"/>
</dbReference>
<evidence type="ECO:0000259" key="8">
    <source>
        <dbReference type="Pfam" id="PF25140"/>
    </source>
</evidence>
<dbReference type="AlphaFoldDB" id="A0A9Q1H9R4"/>
<feature type="transmembrane region" description="Helical" evidence="6">
    <location>
        <begin position="680"/>
        <end position="698"/>
    </location>
</feature>
<dbReference type="GO" id="GO:0006888">
    <property type="term" value="P:endoplasmic reticulum to Golgi vesicle-mediated transport"/>
    <property type="evidence" value="ECO:0007669"/>
    <property type="project" value="TreeGrafter"/>
</dbReference>
<evidence type="ECO:0000256" key="2">
    <source>
        <dbReference type="ARBA" id="ARBA00022692"/>
    </source>
</evidence>
<dbReference type="Pfam" id="PF25140">
    <property type="entry name" value="PGAP1_TMD"/>
    <property type="match status" value="1"/>
</dbReference>
<comment type="subcellular location">
    <subcellularLocation>
        <location evidence="1">Endomembrane system</location>
    </subcellularLocation>
</comment>
<organism evidence="9 10">
    <name type="scientific">Holothuria leucospilota</name>
    <name type="common">Black long sea cucumber</name>
    <name type="synonym">Mertensiothuria leucospilota</name>
    <dbReference type="NCBI Taxonomy" id="206669"/>
    <lineage>
        <taxon>Eukaryota</taxon>
        <taxon>Metazoa</taxon>
        <taxon>Echinodermata</taxon>
        <taxon>Eleutherozoa</taxon>
        <taxon>Echinozoa</taxon>
        <taxon>Holothuroidea</taxon>
        <taxon>Aspidochirotacea</taxon>
        <taxon>Aspidochirotida</taxon>
        <taxon>Holothuriidae</taxon>
        <taxon>Holothuria</taxon>
    </lineage>
</organism>
<evidence type="ECO:0000256" key="6">
    <source>
        <dbReference type="SAM" id="Phobius"/>
    </source>
</evidence>
<name>A0A9Q1H9R4_HOLLE</name>
<evidence type="ECO:0000259" key="7">
    <source>
        <dbReference type="Pfam" id="PF07819"/>
    </source>
</evidence>
<keyword evidence="3" id="KW-0378">Hydrolase</keyword>
<dbReference type="Pfam" id="PF24660">
    <property type="entry name" value="PGAP1_3rd"/>
    <property type="match status" value="1"/>
</dbReference>
<dbReference type="Proteomes" id="UP001152320">
    <property type="component" value="Chromosome 8"/>
</dbReference>
<accession>A0A9Q1H9R4</accession>
<dbReference type="PANTHER" id="PTHR15495:SF7">
    <property type="entry name" value="GPI INOSITOL-DEACYLASE"/>
    <property type="match status" value="1"/>
</dbReference>
<feature type="transmembrane region" description="Helical" evidence="6">
    <location>
        <begin position="641"/>
        <end position="665"/>
    </location>
</feature>
<feature type="domain" description="GPI inositol-deacylase PGAP1-like alpha/beta" evidence="7">
    <location>
        <begin position="60"/>
        <end position="134"/>
    </location>
</feature>
<gene>
    <name evidence="9" type="ORF">HOLleu_18563</name>
</gene>
<dbReference type="InterPro" id="IPR012908">
    <property type="entry name" value="PGAP1-ab_dom-like"/>
</dbReference>
<dbReference type="PANTHER" id="PTHR15495">
    <property type="entry name" value="NEGATIVE REGULATOR OF VESICLE FORMATION-RELATED"/>
    <property type="match status" value="1"/>
</dbReference>
<dbReference type="GO" id="GO:0006505">
    <property type="term" value="P:GPI anchor metabolic process"/>
    <property type="evidence" value="ECO:0007669"/>
    <property type="project" value="TreeGrafter"/>
</dbReference>
<keyword evidence="4 6" id="KW-1133">Transmembrane helix</keyword>
<sequence>MRRNGSHFDRALLHYFIYYFTFHSLEFVHECIQHILSLYSEAESPPSSVVLVGHSMYWKDEEKLNHVTVLSVGGGHRDVMVKSANTGLNGVVSSSRHISAVSTSIPHVWEAADHLCIVWCNELVLATKRALFEMIDPKTSLLTEDPDLRMKIFRYHFSDHSGWKKYQEHKEDIINFKDKKDVNFKLAADSRLHIATNNKDKLFYYLFPVPSPKHGFVATTKIPAARWVFLCTKATDTTCDEGIDITMRGRVAPPLRAGVREIHLSPEDLKGHDFLVIRVPSGSAGVINAEMYDWEERHFEAELPAFFSMAPQTIVNMSGPTYISIGIDLTSVSTAYVAELVPEECPASVQKGINTTLRFEVPWKQEDTYSVASVRQNHSLSLKLQSGRPPNADNTSMPRLSAYLDPRCQYAITLRYSQREGYGQIVRFYGHTIPTMMVIIIILATSYQLKHLYLNKPLESFSKLHDLYCKPYVVVPPIALFRAIVKSETLEQSYDFRTLTEQGIFFNFLPLVMFLLSYGFCALFVLGLENKPNTGGRFWKWWKKGELSLEAFKSQNSSEQSRIWSIAVVGAVIAIAFGTCAAVAAMVLSLFLGLKAAGLKAKFLVAESKVQNTANKEPAKEDEQKKPTKDEEVLRQVRDNFYYVFTVLTLLNFLILIVLPSFLAWMENIKFNYRLQNDPALYPVLLACVSVIDVLGNPRPLPQNSKLTKPVSWILYLFTMLLVLYAIDSVYRCAYFLSMSMLLLSFLQLF</sequence>
<keyword evidence="2 6" id="KW-0812">Transmembrane</keyword>
<evidence type="ECO:0000256" key="1">
    <source>
        <dbReference type="ARBA" id="ARBA00004308"/>
    </source>
</evidence>
<proteinExistence type="predicted"/>
<reference evidence="9" key="1">
    <citation type="submission" date="2021-10" db="EMBL/GenBank/DDBJ databases">
        <title>Tropical sea cucumber genome reveals ecological adaptation and Cuvierian tubules defense mechanism.</title>
        <authorList>
            <person name="Chen T."/>
        </authorList>
    </citation>
    <scope>NUCLEOTIDE SEQUENCE</scope>
    <source>
        <strain evidence="9">Nanhai2018</strain>
        <tissue evidence="9">Muscle</tissue>
    </source>
</reference>
<evidence type="ECO:0000313" key="10">
    <source>
        <dbReference type="Proteomes" id="UP001152320"/>
    </source>
</evidence>
<evidence type="ECO:0000256" key="3">
    <source>
        <dbReference type="ARBA" id="ARBA00022801"/>
    </source>
</evidence>
<evidence type="ECO:0000256" key="4">
    <source>
        <dbReference type="ARBA" id="ARBA00022989"/>
    </source>
</evidence>
<feature type="transmembrane region" description="Helical" evidence="6">
    <location>
        <begin position="505"/>
        <end position="528"/>
    </location>
</feature>
<feature type="transmembrane region" description="Helical" evidence="6">
    <location>
        <begin position="563"/>
        <end position="594"/>
    </location>
</feature>
<comment type="caution">
    <text evidence="9">The sequence shown here is derived from an EMBL/GenBank/DDBJ whole genome shotgun (WGS) entry which is preliminary data.</text>
</comment>
<dbReference type="InterPro" id="IPR056824">
    <property type="entry name" value="PGAP1_TMD"/>
</dbReference>
<feature type="transmembrane region" description="Helical" evidence="6">
    <location>
        <begin position="710"/>
        <end position="727"/>
    </location>
</feature>
<dbReference type="InterPro" id="IPR039529">
    <property type="entry name" value="PGAP1/BST1"/>
</dbReference>
<evidence type="ECO:0000256" key="5">
    <source>
        <dbReference type="ARBA" id="ARBA00023136"/>
    </source>
</evidence>
<feature type="domain" description="GPI inositol-deacylase PGAP1-like alpha/beta" evidence="7">
    <location>
        <begin position="25"/>
        <end position="56"/>
    </location>
</feature>
<dbReference type="OrthoDB" id="348976at2759"/>
<feature type="domain" description="GPI inositol-deacylase transmembrane" evidence="8">
    <location>
        <begin position="493"/>
        <end position="748"/>
    </location>
</feature>
<dbReference type="Pfam" id="PF07819">
    <property type="entry name" value="PGAP1"/>
    <property type="match status" value="2"/>
</dbReference>
<feature type="transmembrane region" description="Helical" evidence="6">
    <location>
        <begin position="428"/>
        <end position="447"/>
    </location>
</feature>
<dbReference type="EMBL" id="JAIZAY010000008">
    <property type="protein sequence ID" value="KAJ8037678.1"/>
    <property type="molecule type" value="Genomic_DNA"/>
</dbReference>